<name>C1DFB3_AZOVD</name>
<evidence type="ECO:0000313" key="2">
    <source>
        <dbReference type="Proteomes" id="UP000002424"/>
    </source>
</evidence>
<dbReference type="EnsemblBacteria" id="ACO78316">
    <property type="protein sequence ID" value="ACO78316"/>
    <property type="gene ID" value="Avin_21150"/>
</dbReference>
<accession>C1DFB3</accession>
<dbReference type="KEGG" id="avn:Avin_21150"/>
<organism evidence="1 2">
    <name type="scientific">Azotobacter vinelandii (strain DJ / ATCC BAA-1303)</name>
    <dbReference type="NCBI Taxonomy" id="322710"/>
    <lineage>
        <taxon>Bacteria</taxon>
        <taxon>Pseudomonadati</taxon>
        <taxon>Pseudomonadota</taxon>
        <taxon>Gammaproteobacteria</taxon>
        <taxon>Pseudomonadales</taxon>
        <taxon>Pseudomonadaceae</taxon>
        <taxon>Azotobacter</taxon>
    </lineage>
</organism>
<protein>
    <submittedName>
        <fullName evidence="1">Uncharacterized protein</fullName>
    </submittedName>
</protein>
<keyword evidence="2" id="KW-1185">Reference proteome</keyword>
<gene>
    <name evidence="1" type="ordered locus">Avin_21150</name>
</gene>
<dbReference type="HOGENOM" id="CLU_3229031_0_0_6"/>
<proteinExistence type="predicted"/>
<dbReference type="Proteomes" id="UP000002424">
    <property type="component" value="Chromosome"/>
</dbReference>
<reference evidence="1 2" key="1">
    <citation type="journal article" date="2009" name="J. Bacteriol.">
        <title>Genome sequence of Azotobacter vinelandii, an obligate aerobe specialized to support diverse anaerobic metabolic processes.</title>
        <authorList>
            <person name="Setubal J.C."/>
            <person name="dos Santos P."/>
            <person name="Goldman B.S."/>
            <person name="Ertesvag H."/>
            <person name="Espin G."/>
            <person name="Rubio L.M."/>
            <person name="Valla S."/>
            <person name="Almeida N.F."/>
            <person name="Balasubramanian D."/>
            <person name="Cromes L."/>
            <person name="Curatti L."/>
            <person name="Du Z."/>
            <person name="Godsy E."/>
            <person name="Goodner B."/>
            <person name="Hellner-Burris K."/>
            <person name="Hernandez J.A."/>
            <person name="Houmiel K."/>
            <person name="Imperial J."/>
            <person name="Kennedy C."/>
            <person name="Larson T.J."/>
            <person name="Latreille P."/>
            <person name="Ligon L.S."/>
            <person name="Lu J."/>
            <person name="Maerk M."/>
            <person name="Miller N.M."/>
            <person name="Norton S."/>
            <person name="O'Carroll I.P."/>
            <person name="Paulsen I."/>
            <person name="Raulfs E.C."/>
            <person name="Roemer R."/>
            <person name="Rosser J."/>
            <person name="Segura D."/>
            <person name="Slater S."/>
            <person name="Stricklin S.L."/>
            <person name="Studholme D.J."/>
            <person name="Sun J."/>
            <person name="Viana C.J."/>
            <person name="Wallin E."/>
            <person name="Wang B."/>
            <person name="Wheeler C."/>
            <person name="Zhu H."/>
            <person name="Dean D.R."/>
            <person name="Dixon R."/>
            <person name="Wood D."/>
        </authorList>
    </citation>
    <scope>NUCLEOTIDE SEQUENCE [LARGE SCALE GENOMIC DNA]</scope>
    <source>
        <strain evidence="2">DJ / ATCC BAA-1303</strain>
    </source>
</reference>
<dbReference type="EMBL" id="CP001157">
    <property type="protein sequence ID" value="ACO78316.1"/>
    <property type="molecule type" value="Genomic_DNA"/>
</dbReference>
<evidence type="ECO:0000313" key="1">
    <source>
        <dbReference type="EMBL" id="ACO78316.1"/>
    </source>
</evidence>
<sequence>MAISPAPAIPAAFGAGALPSSLCRSRQREVSIGWERAGAESPC</sequence>
<dbReference type="AlphaFoldDB" id="C1DFB3"/>